<feature type="signal peptide" evidence="4">
    <location>
        <begin position="1"/>
        <end position="16"/>
    </location>
</feature>
<evidence type="ECO:0000256" key="4">
    <source>
        <dbReference type="SAM" id="SignalP"/>
    </source>
</evidence>
<dbReference type="PANTHER" id="PTHR11552:SF115">
    <property type="entry name" value="DEHYDROGENASE XPTC-RELATED"/>
    <property type="match status" value="1"/>
</dbReference>
<dbReference type="Pfam" id="PF00732">
    <property type="entry name" value="GMC_oxred_N"/>
    <property type="match status" value="1"/>
</dbReference>
<keyword evidence="7" id="KW-1185">Reference proteome</keyword>
<dbReference type="InterPro" id="IPR012132">
    <property type="entry name" value="GMC_OxRdtase"/>
</dbReference>
<dbReference type="GO" id="GO:0016614">
    <property type="term" value="F:oxidoreductase activity, acting on CH-OH group of donors"/>
    <property type="evidence" value="ECO:0007669"/>
    <property type="project" value="InterPro"/>
</dbReference>
<organism evidence="6 7">
    <name type="scientific">Podospora australis</name>
    <dbReference type="NCBI Taxonomy" id="1536484"/>
    <lineage>
        <taxon>Eukaryota</taxon>
        <taxon>Fungi</taxon>
        <taxon>Dikarya</taxon>
        <taxon>Ascomycota</taxon>
        <taxon>Pezizomycotina</taxon>
        <taxon>Sordariomycetes</taxon>
        <taxon>Sordariomycetidae</taxon>
        <taxon>Sordariales</taxon>
        <taxon>Podosporaceae</taxon>
        <taxon>Podospora</taxon>
    </lineage>
</organism>
<keyword evidence="3" id="KW-0274">FAD</keyword>
<feature type="binding site" evidence="3">
    <location>
        <begin position="40"/>
        <end position="41"/>
    </location>
    <ligand>
        <name>FAD</name>
        <dbReference type="ChEBI" id="CHEBI:57692"/>
    </ligand>
</feature>
<dbReference type="InterPro" id="IPR036188">
    <property type="entry name" value="FAD/NAD-bd_sf"/>
</dbReference>
<feature type="active site" description="Proton acceptor" evidence="2">
    <location>
        <position position="614"/>
    </location>
</feature>
<evidence type="ECO:0000313" key="6">
    <source>
        <dbReference type="EMBL" id="KAK4182122.1"/>
    </source>
</evidence>
<comment type="cofactor">
    <cofactor evidence="3">
        <name>FAD</name>
        <dbReference type="ChEBI" id="CHEBI:57692"/>
    </cofactor>
</comment>
<reference evidence="6" key="1">
    <citation type="journal article" date="2023" name="Mol. Phylogenet. Evol.">
        <title>Genome-scale phylogeny and comparative genomics of the fungal order Sordariales.</title>
        <authorList>
            <person name="Hensen N."/>
            <person name="Bonometti L."/>
            <person name="Westerberg I."/>
            <person name="Brannstrom I.O."/>
            <person name="Guillou S."/>
            <person name="Cros-Aarteil S."/>
            <person name="Calhoun S."/>
            <person name="Haridas S."/>
            <person name="Kuo A."/>
            <person name="Mondo S."/>
            <person name="Pangilinan J."/>
            <person name="Riley R."/>
            <person name="LaButti K."/>
            <person name="Andreopoulos B."/>
            <person name="Lipzen A."/>
            <person name="Chen C."/>
            <person name="Yan M."/>
            <person name="Daum C."/>
            <person name="Ng V."/>
            <person name="Clum A."/>
            <person name="Steindorff A."/>
            <person name="Ohm R.A."/>
            <person name="Martin F."/>
            <person name="Silar P."/>
            <person name="Natvig D.O."/>
            <person name="Lalanne C."/>
            <person name="Gautier V."/>
            <person name="Ament-Velasquez S.L."/>
            <person name="Kruys A."/>
            <person name="Hutchinson M.I."/>
            <person name="Powell A.J."/>
            <person name="Barry K."/>
            <person name="Miller A.N."/>
            <person name="Grigoriev I.V."/>
            <person name="Debuchy R."/>
            <person name="Gladieux P."/>
            <person name="Hiltunen Thoren M."/>
            <person name="Johannesson H."/>
        </authorList>
    </citation>
    <scope>NUCLEOTIDE SEQUENCE</scope>
    <source>
        <strain evidence="6">PSN309</strain>
    </source>
</reference>
<feature type="binding site" evidence="3">
    <location>
        <position position="569"/>
    </location>
    <ligand>
        <name>substrate</name>
    </ligand>
</feature>
<protein>
    <submittedName>
        <fullName evidence="6">GMC oxidoreductase</fullName>
    </submittedName>
</protein>
<comment type="similarity">
    <text evidence="1">Belongs to the GMC oxidoreductase family.</text>
</comment>
<dbReference type="SUPFAM" id="SSF51905">
    <property type="entry name" value="FAD/NAD(P)-binding domain"/>
    <property type="match status" value="1"/>
</dbReference>
<dbReference type="Gene3D" id="3.30.560.10">
    <property type="entry name" value="Glucose Oxidase, domain 3"/>
    <property type="match status" value="1"/>
</dbReference>
<feature type="active site" description="Proton donor" evidence="2">
    <location>
        <position position="571"/>
    </location>
</feature>
<gene>
    <name evidence="6" type="ORF">QBC35DRAFT_396598</name>
</gene>
<reference evidence="6" key="2">
    <citation type="submission" date="2023-05" db="EMBL/GenBank/DDBJ databases">
        <authorList>
            <consortium name="Lawrence Berkeley National Laboratory"/>
            <person name="Steindorff A."/>
            <person name="Hensen N."/>
            <person name="Bonometti L."/>
            <person name="Westerberg I."/>
            <person name="Brannstrom I.O."/>
            <person name="Guillou S."/>
            <person name="Cros-Aarteil S."/>
            <person name="Calhoun S."/>
            <person name="Haridas S."/>
            <person name="Kuo A."/>
            <person name="Mondo S."/>
            <person name="Pangilinan J."/>
            <person name="Riley R."/>
            <person name="Labutti K."/>
            <person name="Andreopoulos B."/>
            <person name="Lipzen A."/>
            <person name="Chen C."/>
            <person name="Yanf M."/>
            <person name="Daum C."/>
            <person name="Ng V."/>
            <person name="Clum A."/>
            <person name="Ohm R."/>
            <person name="Martin F."/>
            <person name="Silar P."/>
            <person name="Natvig D."/>
            <person name="Lalanne C."/>
            <person name="Gautier V."/>
            <person name="Ament-Velasquez S.L."/>
            <person name="Kruys A."/>
            <person name="Hutchinson M.I."/>
            <person name="Powell A.J."/>
            <person name="Barry K."/>
            <person name="Miller A.N."/>
            <person name="Grigoriev I.V."/>
            <person name="Debuchy R."/>
            <person name="Gladieux P."/>
            <person name="Thoren M.H."/>
            <person name="Johannesson H."/>
        </authorList>
    </citation>
    <scope>NUCLEOTIDE SEQUENCE</scope>
    <source>
        <strain evidence="6">PSN309</strain>
    </source>
</reference>
<name>A0AAN7ADS2_9PEZI</name>
<dbReference type="InterPro" id="IPR007867">
    <property type="entry name" value="GMC_OxRtase_C"/>
</dbReference>
<dbReference type="Proteomes" id="UP001302126">
    <property type="component" value="Unassembled WGS sequence"/>
</dbReference>
<evidence type="ECO:0000259" key="5">
    <source>
        <dbReference type="PROSITE" id="PS00624"/>
    </source>
</evidence>
<evidence type="ECO:0000313" key="7">
    <source>
        <dbReference type="Proteomes" id="UP001302126"/>
    </source>
</evidence>
<feature type="binding site" evidence="3">
    <location>
        <position position="112"/>
    </location>
    <ligand>
        <name>FAD</name>
        <dbReference type="ChEBI" id="CHEBI:57692"/>
    </ligand>
</feature>
<dbReference type="AlphaFoldDB" id="A0AAN7ADS2"/>
<keyword evidence="4" id="KW-0732">Signal</keyword>
<dbReference type="PROSITE" id="PS00624">
    <property type="entry name" value="GMC_OXRED_2"/>
    <property type="match status" value="1"/>
</dbReference>
<dbReference type="GO" id="GO:0044550">
    <property type="term" value="P:secondary metabolite biosynthetic process"/>
    <property type="evidence" value="ECO:0007669"/>
    <property type="project" value="TreeGrafter"/>
</dbReference>
<dbReference type="PANTHER" id="PTHR11552">
    <property type="entry name" value="GLUCOSE-METHANOL-CHOLINE GMC OXIDOREDUCTASE"/>
    <property type="match status" value="1"/>
</dbReference>
<dbReference type="GO" id="GO:0050660">
    <property type="term" value="F:flavin adenine dinucleotide binding"/>
    <property type="evidence" value="ECO:0007669"/>
    <property type="project" value="InterPro"/>
</dbReference>
<dbReference type="EMBL" id="MU864748">
    <property type="protein sequence ID" value="KAK4182122.1"/>
    <property type="molecule type" value="Genomic_DNA"/>
</dbReference>
<sequence>MRLQRIVLACLYAALAFCNVKKGPAELRDKYDFIIAGGGTSGLTVADRLSEALPGKTILVVEYGEVEYAAGIYDPPRVFWNESGGLASRITHSGLPSPALNNQTATVLVGQVVGGSSAVNGMFFDRPSRFDFDAWTRAQESPEFDNSPEKWDWNGIYPFFKKSVRFTAPSAVVAAQFGYTWNASHFDNTSRIHASLPPFLWGDINVSQTSWKEMGVRPGQDPASGDKDGIFWVPISQHPITGRRSHSGLGHYLDVAASRPNYDLLVRHQVNRVIYPGGNPASDNVPVVEVLSRDTGRVFNITATAEVIISAGAIYTPGILQRSGIGPANFLTSRKIPVVIDLPGVGSNFQDHSGPRPAVNWRYTKPTDFSPMPDDMGNPAFLADAIAGFNETPARGPYTLAMSNLALFLSLPNMTANYSPILDKVRSLISSGKTISDLYLPPVYGQDGSLIKGYIAQLEALLEFYSNPRAPSLESAFATGFNFPAVLLHPLSRGTVRISSDPLTPILDYRSASNPIDIDLHIVHVKYLRRALQTPTLQNLGAVEVLPGENVQTDEELEAYVRGNTTQSYMHPCCTASMLPKEKGGVVGPELKVHGAKGLRVVDISVLPLLPSAHTSALAYAIGEKVCSPCEKR</sequence>
<dbReference type="InterPro" id="IPR000172">
    <property type="entry name" value="GMC_OxRdtase_N"/>
</dbReference>
<accession>A0AAN7ADS2</accession>
<keyword evidence="3" id="KW-0285">Flavoprotein</keyword>
<proteinExistence type="inferred from homology"/>
<evidence type="ECO:0000256" key="2">
    <source>
        <dbReference type="PIRSR" id="PIRSR000137-1"/>
    </source>
</evidence>
<feature type="domain" description="Glucose-methanol-choline oxidoreductase N-terminal" evidence="5">
    <location>
        <begin position="312"/>
        <end position="326"/>
    </location>
</feature>
<dbReference type="PIRSF" id="PIRSF000137">
    <property type="entry name" value="Alcohol_oxidase"/>
    <property type="match status" value="1"/>
</dbReference>
<feature type="binding site" evidence="3">
    <location>
        <position position="270"/>
    </location>
    <ligand>
        <name>FAD</name>
        <dbReference type="ChEBI" id="CHEBI:57692"/>
    </ligand>
</feature>
<evidence type="ECO:0000256" key="1">
    <source>
        <dbReference type="ARBA" id="ARBA00010790"/>
    </source>
</evidence>
<feature type="chain" id="PRO_5042949677" evidence="4">
    <location>
        <begin position="17"/>
        <end position="633"/>
    </location>
</feature>
<dbReference type="Pfam" id="PF05199">
    <property type="entry name" value="GMC_oxred_C"/>
    <property type="match status" value="1"/>
</dbReference>
<dbReference type="Gene3D" id="3.50.50.60">
    <property type="entry name" value="FAD/NAD(P)-binding domain"/>
    <property type="match status" value="1"/>
</dbReference>
<dbReference type="SUPFAM" id="SSF54373">
    <property type="entry name" value="FAD-linked reductases, C-terminal domain"/>
    <property type="match status" value="1"/>
</dbReference>
<evidence type="ECO:0000256" key="3">
    <source>
        <dbReference type="PIRSR" id="PIRSR000137-2"/>
    </source>
</evidence>
<comment type="caution">
    <text evidence="6">The sequence shown here is derived from an EMBL/GenBank/DDBJ whole genome shotgun (WGS) entry which is preliminary data.</text>
</comment>